<dbReference type="AlphaFoldDB" id="A0A1L9RQ79"/>
<proteinExistence type="predicted"/>
<reference evidence="3" key="1">
    <citation type="journal article" date="2017" name="Genome Biol.">
        <title>Comparative genomics reveals high biological diversity and specific adaptations in the industrially and medically important fungal genus Aspergillus.</title>
        <authorList>
            <person name="de Vries R.P."/>
            <person name="Riley R."/>
            <person name="Wiebenga A."/>
            <person name="Aguilar-Osorio G."/>
            <person name="Amillis S."/>
            <person name="Uchima C.A."/>
            <person name="Anderluh G."/>
            <person name="Asadollahi M."/>
            <person name="Askin M."/>
            <person name="Barry K."/>
            <person name="Battaglia E."/>
            <person name="Bayram O."/>
            <person name="Benocci T."/>
            <person name="Braus-Stromeyer S.A."/>
            <person name="Caldana C."/>
            <person name="Canovas D."/>
            <person name="Cerqueira G.C."/>
            <person name="Chen F."/>
            <person name="Chen W."/>
            <person name="Choi C."/>
            <person name="Clum A."/>
            <person name="Dos Santos R.A."/>
            <person name="Damasio A.R."/>
            <person name="Diallinas G."/>
            <person name="Emri T."/>
            <person name="Fekete E."/>
            <person name="Flipphi M."/>
            <person name="Freyberg S."/>
            <person name="Gallo A."/>
            <person name="Gournas C."/>
            <person name="Habgood R."/>
            <person name="Hainaut M."/>
            <person name="Harispe M.L."/>
            <person name="Henrissat B."/>
            <person name="Hilden K.S."/>
            <person name="Hope R."/>
            <person name="Hossain A."/>
            <person name="Karabika E."/>
            <person name="Karaffa L."/>
            <person name="Karanyi Z."/>
            <person name="Krasevec N."/>
            <person name="Kuo A."/>
            <person name="Kusch H."/>
            <person name="LaButti K."/>
            <person name="Lagendijk E.L."/>
            <person name="Lapidus A."/>
            <person name="Levasseur A."/>
            <person name="Lindquist E."/>
            <person name="Lipzen A."/>
            <person name="Logrieco A.F."/>
            <person name="MacCabe A."/>
            <person name="Maekelae M.R."/>
            <person name="Malavazi I."/>
            <person name="Melin P."/>
            <person name="Meyer V."/>
            <person name="Mielnichuk N."/>
            <person name="Miskei M."/>
            <person name="Molnar A.P."/>
            <person name="Mule G."/>
            <person name="Ngan C.Y."/>
            <person name="Orejas M."/>
            <person name="Orosz E."/>
            <person name="Ouedraogo J.P."/>
            <person name="Overkamp K.M."/>
            <person name="Park H.-S."/>
            <person name="Perrone G."/>
            <person name="Piumi F."/>
            <person name="Punt P.J."/>
            <person name="Ram A.F."/>
            <person name="Ramon A."/>
            <person name="Rauscher S."/>
            <person name="Record E."/>
            <person name="Riano-Pachon D.M."/>
            <person name="Robert V."/>
            <person name="Roehrig J."/>
            <person name="Ruller R."/>
            <person name="Salamov A."/>
            <person name="Salih N.S."/>
            <person name="Samson R.A."/>
            <person name="Sandor E."/>
            <person name="Sanguinetti M."/>
            <person name="Schuetze T."/>
            <person name="Sepcic K."/>
            <person name="Shelest E."/>
            <person name="Sherlock G."/>
            <person name="Sophianopoulou V."/>
            <person name="Squina F.M."/>
            <person name="Sun H."/>
            <person name="Susca A."/>
            <person name="Todd R.B."/>
            <person name="Tsang A."/>
            <person name="Unkles S.E."/>
            <person name="van de Wiele N."/>
            <person name="van Rossen-Uffink D."/>
            <person name="Oliveira J.V."/>
            <person name="Vesth T.C."/>
            <person name="Visser J."/>
            <person name="Yu J.-H."/>
            <person name="Zhou M."/>
            <person name="Andersen M.R."/>
            <person name="Archer D.B."/>
            <person name="Baker S.E."/>
            <person name="Benoit I."/>
            <person name="Brakhage A.A."/>
            <person name="Braus G.H."/>
            <person name="Fischer R."/>
            <person name="Frisvad J.C."/>
            <person name="Goldman G.H."/>
            <person name="Houbraken J."/>
            <person name="Oakley B."/>
            <person name="Pocsi I."/>
            <person name="Scazzocchio C."/>
            <person name="Seiboth B."/>
            <person name="vanKuyk P.A."/>
            <person name="Wortman J."/>
            <person name="Dyer P.S."/>
            <person name="Grigoriev I.V."/>
        </authorList>
    </citation>
    <scope>NUCLEOTIDE SEQUENCE [LARGE SCALE GENOMIC DNA]</scope>
    <source>
        <strain evidence="3">DTO 134E9</strain>
    </source>
</reference>
<feature type="signal peptide" evidence="1">
    <location>
        <begin position="1"/>
        <end position="19"/>
    </location>
</feature>
<accession>A0A1L9RQ79</accession>
<evidence type="ECO:0008006" key="4">
    <source>
        <dbReference type="Google" id="ProtNLM"/>
    </source>
</evidence>
<dbReference type="GeneID" id="63746493"/>
<keyword evidence="1" id="KW-0732">Signal</keyword>
<sequence length="353" mass="38608">MRLTSLAVTLLSFPSLLHGHPTPHTHDIPFPDDMPNPTPAQLRAIEERAHGTLPNTPPPDKISDQGIVNLQLIAFNELFEVAFFHELLINVTGNVEGFEFSSLGDRDIVINALTAILAQEELHAISANNALQHFNVTPIKPCQYNFPVEDFDSAIILAVTFTDLVLGTLQDVVERFAVGGDFNLTRLISSVIGQEGEQLGWYRILQNKIPSELPFLTTSDLNFAFTAVQSFTVPGSCPSLSEIPLQTFQPLEVVTPPGPASQNLQFAWKPIQGAPPQTLWMTYINQLNIPIVVPLHIIFRNSERVLAEAFFPFTENLMNGLTIAAVTNSSGPFPNANAVAKATVFGPGLLIVN</sequence>
<feature type="chain" id="PRO_5012499318" description="Late sexual development protein" evidence="1">
    <location>
        <begin position="20"/>
        <end position="353"/>
    </location>
</feature>
<dbReference type="OrthoDB" id="5293813at2759"/>
<dbReference type="VEuPathDB" id="FungiDB:ASPWEDRAFT_170576"/>
<name>A0A1L9RQ79_ASPWE</name>
<dbReference type="RefSeq" id="XP_040690760.1">
    <property type="nucleotide sequence ID" value="XM_040830645.1"/>
</dbReference>
<evidence type="ECO:0000313" key="3">
    <source>
        <dbReference type="Proteomes" id="UP000184383"/>
    </source>
</evidence>
<keyword evidence="3" id="KW-1185">Reference proteome</keyword>
<evidence type="ECO:0000256" key="1">
    <source>
        <dbReference type="SAM" id="SignalP"/>
    </source>
</evidence>
<evidence type="ECO:0000313" key="2">
    <source>
        <dbReference type="EMBL" id="OJJ37084.1"/>
    </source>
</evidence>
<gene>
    <name evidence="2" type="ORF">ASPWEDRAFT_170576</name>
</gene>
<organism evidence="2 3">
    <name type="scientific">Aspergillus wentii DTO 134E9</name>
    <dbReference type="NCBI Taxonomy" id="1073089"/>
    <lineage>
        <taxon>Eukaryota</taxon>
        <taxon>Fungi</taxon>
        <taxon>Dikarya</taxon>
        <taxon>Ascomycota</taxon>
        <taxon>Pezizomycotina</taxon>
        <taxon>Eurotiomycetes</taxon>
        <taxon>Eurotiomycetidae</taxon>
        <taxon>Eurotiales</taxon>
        <taxon>Aspergillaceae</taxon>
        <taxon>Aspergillus</taxon>
        <taxon>Aspergillus subgen. Cremei</taxon>
    </lineage>
</organism>
<dbReference type="EMBL" id="KV878211">
    <property type="protein sequence ID" value="OJJ37084.1"/>
    <property type="molecule type" value="Genomic_DNA"/>
</dbReference>
<protein>
    <recommendedName>
        <fullName evidence="4">Late sexual development protein</fullName>
    </recommendedName>
</protein>
<dbReference type="Proteomes" id="UP000184383">
    <property type="component" value="Unassembled WGS sequence"/>
</dbReference>